<evidence type="ECO:0000256" key="2">
    <source>
        <dbReference type="ARBA" id="ARBA00022598"/>
    </source>
</evidence>
<gene>
    <name evidence="7" type="primary">fadD</name>
    <name evidence="7" type="ORF">nbrc107697_15290</name>
</gene>
<organism evidence="7 8">
    <name type="scientific">Gordonia crocea</name>
    <dbReference type="NCBI Taxonomy" id="589162"/>
    <lineage>
        <taxon>Bacteria</taxon>
        <taxon>Bacillati</taxon>
        <taxon>Actinomycetota</taxon>
        <taxon>Actinomycetes</taxon>
        <taxon>Mycobacteriales</taxon>
        <taxon>Gordoniaceae</taxon>
        <taxon>Gordonia</taxon>
    </lineage>
</organism>
<dbReference type="CDD" id="cd05907">
    <property type="entry name" value="VL_LC_FACS_like"/>
    <property type="match status" value="1"/>
</dbReference>
<dbReference type="InterPro" id="IPR020845">
    <property type="entry name" value="AMP-binding_CS"/>
</dbReference>
<evidence type="ECO:0000313" key="8">
    <source>
        <dbReference type="Proteomes" id="UP000444980"/>
    </source>
</evidence>
<name>A0A7I9UXF0_9ACTN</name>
<sequence>MQESSKPANFTIDGSTTCVDTVLRYRAEGPSVPIFRRFANGTWVNVTAAQFADEVDAVAKGLIASGVQAGDRVALLSSTRYEWTVVDYAIWRVGATTVAIFDTSSPDQVDWILSDSGTSLVILETPANLAAHGDVIKGCKDIRETLVIDEGAIAELTKRGKSVADEELDARHAKASAADAATLIYTSGTTGRPKGVVLTHANFLSEAAAVTVALGSMMTAGKSTLLFLPLAHVFARVIAITALENHVVVGHTSDIPNLVDHFAQFKPDFVLSVPRVFEKVYNSAEQKAIDGGKGKIFGKAAEAAIEWSKAQDTGGAGLGLKLKHAVFDKLVYSKLRTALGGNCEAAVSGGGPLGARLGHFYRGAGVPIYEGYGLTETTAAVTVNTPGQQQVGSVGRPVEGVSVAIADDGEVLLKGPVVFGGYWKNEKATSEAIVDGWFHTGDLGSLNDGYLSITGRKKEIIVTAGGKNVSPAQLEDTIRANALVSQCLVVGDAKPFIGALITVDPEALPSWLERNGLPADTPIAEAAANPALRAEIQSAVNAANATVSKAEAIKKFTILDTDFTVENGGLTPTLKLKRNVIHDAHKQAIADLYT</sequence>
<protein>
    <recommendedName>
        <fullName evidence="5">Acyl-CoA synthetase</fullName>
    </recommendedName>
</protein>
<keyword evidence="3" id="KW-0276">Fatty acid metabolism</keyword>
<evidence type="ECO:0000259" key="6">
    <source>
        <dbReference type="Pfam" id="PF00501"/>
    </source>
</evidence>
<evidence type="ECO:0000256" key="5">
    <source>
        <dbReference type="ARBA" id="ARBA00032875"/>
    </source>
</evidence>
<reference evidence="8" key="1">
    <citation type="submission" date="2019-06" db="EMBL/GenBank/DDBJ databases">
        <title>Gordonia isolated from sludge of a wastewater treatment plant.</title>
        <authorList>
            <person name="Tamura T."/>
            <person name="Aoyama K."/>
            <person name="Kang Y."/>
            <person name="Saito S."/>
            <person name="Akiyama N."/>
            <person name="Yazawa K."/>
            <person name="Gonoi T."/>
            <person name="Mikami Y."/>
        </authorList>
    </citation>
    <scope>NUCLEOTIDE SEQUENCE [LARGE SCALE GENOMIC DNA]</scope>
    <source>
        <strain evidence="8">NBRC 107697</strain>
    </source>
</reference>
<keyword evidence="2" id="KW-0436">Ligase</keyword>
<dbReference type="Pfam" id="PF00501">
    <property type="entry name" value="AMP-binding"/>
    <property type="match status" value="1"/>
</dbReference>
<evidence type="ECO:0000313" key="7">
    <source>
        <dbReference type="EMBL" id="GED97490.1"/>
    </source>
</evidence>
<dbReference type="InterPro" id="IPR000873">
    <property type="entry name" value="AMP-dep_synth/lig_dom"/>
</dbReference>
<evidence type="ECO:0000256" key="1">
    <source>
        <dbReference type="ARBA" id="ARBA00006432"/>
    </source>
</evidence>
<accession>A0A7I9UXF0</accession>
<dbReference type="RefSeq" id="WP_161926805.1">
    <property type="nucleotide sequence ID" value="NZ_BJOU01000001.1"/>
</dbReference>
<dbReference type="PANTHER" id="PTHR43272:SF32">
    <property type="entry name" value="AMP-DEPENDENT SYNTHETASE_LIGASE DOMAIN-CONTAINING PROTEIN"/>
    <property type="match status" value="1"/>
</dbReference>
<keyword evidence="8" id="KW-1185">Reference proteome</keyword>
<dbReference type="OrthoDB" id="9803968at2"/>
<dbReference type="AlphaFoldDB" id="A0A7I9UXF0"/>
<dbReference type="Gene3D" id="3.40.50.12780">
    <property type="entry name" value="N-terminal domain of ligase-like"/>
    <property type="match status" value="1"/>
</dbReference>
<dbReference type="EMBL" id="BJOU01000001">
    <property type="protein sequence ID" value="GED97490.1"/>
    <property type="molecule type" value="Genomic_DNA"/>
</dbReference>
<feature type="domain" description="AMP-dependent synthetase/ligase" evidence="6">
    <location>
        <begin position="41"/>
        <end position="423"/>
    </location>
</feature>
<dbReference type="GO" id="GO:0004467">
    <property type="term" value="F:long-chain fatty acid-CoA ligase activity"/>
    <property type="evidence" value="ECO:0007669"/>
    <property type="project" value="TreeGrafter"/>
</dbReference>
<proteinExistence type="inferred from homology"/>
<evidence type="ECO:0000256" key="4">
    <source>
        <dbReference type="ARBA" id="ARBA00023098"/>
    </source>
</evidence>
<comment type="caution">
    <text evidence="7">The sequence shown here is derived from an EMBL/GenBank/DDBJ whole genome shotgun (WGS) entry which is preliminary data.</text>
</comment>
<dbReference type="PROSITE" id="PS00455">
    <property type="entry name" value="AMP_BINDING"/>
    <property type="match status" value="1"/>
</dbReference>
<dbReference type="InterPro" id="IPR042099">
    <property type="entry name" value="ANL_N_sf"/>
</dbReference>
<dbReference type="PANTHER" id="PTHR43272">
    <property type="entry name" value="LONG-CHAIN-FATTY-ACID--COA LIGASE"/>
    <property type="match status" value="1"/>
</dbReference>
<dbReference type="Pfam" id="PF23562">
    <property type="entry name" value="AMP-binding_C_3"/>
    <property type="match status" value="1"/>
</dbReference>
<evidence type="ECO:0000256" key="3">
    <source>
        <dbReference type="ARBA" id="ARBA00022832"/>
    </source>
</evidence>
<keyword evidence="4" id="KW-0443">Lipid metabolism</keyword>
<dbReference type="GO" id="GO:0016020">
    <property type="term" value="C:membrane"/>
    <property type="evidence" value="ECO:0007669"/>
    <property type="project" value="TreeGrafter"/>
</dbReference>
<dbReference type="SUPFAM" id="SSF56801">
    <property type="entry name" value="Acetyl-CoA synthetase-like"/>
    <property type="match status" value="1"/>
</dbReference>
<dbReference type="Proteomes" id="UP000444980">
    <property type="component" value="Unassembled WGS sequence"/>
</dbReference>
<comment type="similarity">
    <text evidence="1">Belongs to the ATP-dependent AMP-binding enzyme family.</text>
</comment>